<dbReference type="EMBL" id="OV121139">
    <property type="protein sequence ID" value="CAH0562890.1"/>
    <property type="molecule type" value="Genomic_DNA"/>
</dbReference>
<evidence type="ECO:0000313" key="1">
    <source>
        <dbReference type="EMBL" id="CAH0562890.1"/>
    </source>
</evidence>
<organism evidence="1 2">
    <name type="scientific">Brassicogethes aeneus</name>
    <name type="common">Rape pollen beetle</name>
    <name type="synonym">Meligethes aeneus</name>
    <dbReference type="NCBI Taxonomy" id="1431903"/>
    <lineage>
        <taxon>Eukaryota</taxon>
        <taxon>Metazoa</taxon>
        <taxon>Ecdysozoa</taxon>
        <taxon>Arthropoda</taxon>
        <taxon>Hexapoda</taxon>
        <taxon>Insecta</taxon>
        <taxon>Pterygota</taxon>
        <taxon>Neoptera</taxon>
        <taxon>Endopterygota</taxon>
        <taxon>Coleoptera</taxon>
        <taxon>Polyphaga</taxon>
        <taxon>Cucujiformia</taxon>
        <taxon>Nitidulidae</taxon>
        <taxon>Meligethinae</taxon>
        <taxon>Brassicogethes</taxon>
    </lineage>
</organism>
<reference evidence="1" key="1">
    <citation type="submission" date="2021-12" db="EMBL/GenBank/DDBJ databases">
        <authorList>
            <person name="King R."/>
        </authorList>
    </citation>
    <scope>NUCLEOTIDE SEQUENCE</scope>
</reference>
<dbReference type="OrthoDB" id="5965659at2759"/>
<protein>
    <submittedName>
        <fullName evidence="1">Uncharacterized protein</fullName>
    </submittedName>
</protein>
<dbReference type="AlphaFoldDB" id="A0A9P0BG81"/>
<sequence length="172" mass="19975">MERNLDRVLSVIERKVFEAIRLIENEEFSLSLQVISEGKRNLLRIRSAISAETLESLQVNFNKLEQICQRTLTTNNENSNGRYFAPRIKNGRGRPAVFITKEQIELLIGENFTARQIAQHFNCSEKLIYKKCYSFNIKLRDKYFTGTDAELEEEISRLHVEYPNSGAQVTVK</sequence>
<gene>
    <name evidence="1" type="ORF">MELIAE_LOCUS11905</name>
</gene>
<name>A0A9P0BG81_BRAAE</name>
<accession>A0A9P0BG81</accession>
<proteinExistence type="predicted"/>
<keyword evidence="2" id="KW-1185">Reference proteome</keyword>
<dbReference type="Proteomes" id="UP001154078">
    <property type="component" value="Chromosome 8"/>
</dbReference>
<evidence type="ECO:0000313" key="2">
    <source>
        <dbReference type="Proteomes" id="UP001154078"/>
    </source>
</evidence>